<evidence type="ECO:0000313" key="1">
    <source>
        <dbReference type="EMBL" id="QQZ59082.1"/>
    </source>
</evidence>
<organism evidence="1 2">
    <name type="scientific">Paenibacillus sonchi</name>
    <dbReference type="NCBI Taxonomy" id="373687"/>
    <lineage>
        <taxon>Bacteria</taxon>
        <taxon>Bacillati</taxon>
        <taxon>Bacillota</taxon>
        <taxon>Bacilli</taxon>
        <taxon>Bacillales</taxon>
        <taxon>Paenibacillaceae</taxon>
        <taxon>Paenibacillus</taxon>
        <taxon>Paenibacillus sonchi group</taxon>
    </lineage>
</organism>
<keyword evidence="2" id="KW-1185">Reference proteome</keyword>
<gene>
    <name evidence="1" type="ORF">JI735_20480</name>
</gene>
<accession>A0A974SAS0</accession>
<proteinExistence type="predicted"/>
<reference evidence="1 2" key="1">
    <citation type="submission" date="2021-01" db="EMBL/GenBank/DDBJ databases">
        <title>Whole genome sequence of Paenibacillus sonchi LMG 24727 for comparative genomics.</title>
        <authorList>
            <person name="Lee G."/>
            <person name="Kim M.-J."/>
            <person name="Lim K."/>
            <person name="Shin J.-H."/>
        </authorList>
    </citation>
    <scope>NUCLEOTIDE SEQUENCE [LARGE SCALE GENOMIC DNA]</scope>
    <source>
        <strain evidence="1 2">LMG 24727</strain>
    </source>
</reference>
<name>A0A974SAS0_9BACL</name>
<dbReference type="AlphaFoldDB" id="A0A974SAS0"/>
<dbReference type="Proteomes" id="UP000595841">
    <property type="component" value="Chromosome"/>
</dbReference>
<sequence>MRVSMKLRMNSGISPHNLLNRLNQQNKGSPVRNSCGSIVKRPNDANFAYGTTIRAPVDFRERWGNGWSHKLRAVFHPPG</sequence>
<dbReference type="EMBL" id="CP068595">
    <property type="protein sequence ID" value="QQZ59082.1"/>
    <property type="molecule type" value="Genomic_DNA"/>
</dbReference>
<evidence type="ECO:0000313" key="2">
    <source>
        <dbReference type="Proteomes" id="UP000595841"/>
    </source>
</evidence>
<dbReference type="KEGG" id="pson:JI735_20480"/>
<protein>
    <submittedName>
        <fullName evidence="1">Uncharacterized protein</fullName>
    </submittedName>
</protein>